<dbReference type="OrthoDB" id="4547053at2"/>
<comment type="caution">
    <text evidence="2">The sequence shown here is derived from an EMBL/GenBank/DDBJ whole genome shotgun (WGS) entry which is preliminary data.</text>
</comment>
<reference evidence="2 3" key="1">
    <citation type="submission" date="2017-04" db="EMBL/GenBank/DDBJ databases">
        <title>Comparative genome analysis of Subtercola boreus.</title>
        <authorList>
            <person name="Cho Y.-J."/>
            <person name="Cho A."/>
            <person name="Kim O.-S."/>
            <person name="Lee J.-I."/>
        </authorList>
    </citation>
    <scope>NUCLEOTIDE SEQUENCE [LARGE SCALE GENOMIC DNA]</scope>
    <source>
        <strain evidence="2 3">P27479</strain>
    </source>
</reference>
<dbReference type="EMBL" id="NBXB01000045">
    <property type="protein sequence ID" value="RFA12128.1"/>
    <property type="molecule type" value="Genomic_DNA"/>
</dbReference>
<dbReference type="Gene3D" id="3.30.1330.70">
    <property type="entry name" value="Holliday junction resolvase RusA"/>
    <property type="match status" value="1"/>
</dbReference>
<protein>
    <submittedName>
        <fullName evidence="2">Uncharacterized protein</fullName>
    </submittedName>
</protein>
<dbReference type="GO" id="GO:0000287">
    <property type="term" value="F:magnesium ion binding"/>
    <property type="evidence" value="ECO:0007669"/>
    <property type="project" value="InterPro"/>
</dbReference>
<feature type="region of interest" description="Disordered" evidence="1">
    <location>
        <begin position="1"/>
        <end position="36"/>
    </location>
</feature>
<dbReference type="GO" id="GO:0006281">
    <property type="term" value="P:DNA repair"/>
    <property type="evidence" value="ECO:0007669"/>
    <property type="project" value="InterPro"/>
</dbReference>
<dbReference type="InterPro" id="IPR036614">
    <property type="entry name" value="RusA-like_sf"/>
</dbReference>
<dbReference type="RefSeq" id="WP_116412904.1">
    <property type="nucleotide sequence ID" value="NZ_NBXB01000045.1"/>
</dbReference>
<name>A0A3E0VRQ5_9MICO</name>
<gene>
    <name evidence="2" type="ORF">B7R22_16995</name>
</gene>
<evidence type="ECO:0000313" key="3">
    <source>
        <dbReference type="Proteomes" id="UP000256541"/>
    </source>
</evidence>
<evidence type="ECO:0000313" key="2">
    <source>
        <dbReference type="EMBL" id="RFA12128.1"/>
    </source>
</evidence>
<accession>A0A3E0VRQ5</accession>
<sequence length="148" mass="16475">MTLNSGTPPRAESTPATPQSWTFDLGYAKPPPGLSMNDRTHFRKRAASTSMIRDFVVWRCREVKVPKLQRIRVDVQWVVRTNGRRDTDNLAPLLKAIYDGVGADKGTSAHIVPDDAPAFMEKPEASIRLARLEQSRFVVTITDLGAAQ</sequence>
<evidence type="ECO:0000256" key="1">
    <source>
        <dbReference type="SAM" id="MobiDB-lite"/>
    </source>
</evidence>
<dbReference type="AlphaFoldDB" id="A0A3E0VRQ5"/>
<proteinExistence type="predicted"/>
<dbReference type="SUPFAM" id="SSF103084">
    <property type="entry name" value="Holliday junction resolvase RusA"/>
    <property type="match status" value="1"/>
</dbReference>
<organism evidence="2 3">
    <name type="scientific">Subtercola boreus</name>
    <dbReference type="NCBI Taxonomy" id="120213"/>
    <lineage>
        <taxon>Bacteria</taxon>
        <taxon>Bacillati</taxon>
        <taxon>Actinomycetota</taxon>
        <taxon>Actinomycetes</taxon>
        <taxon>Micrococcales</taxon>
        <taxon>Microbacteriaceae</taxon>
        <taxon>Subtercola</taxon>
    </lineage>
</organism>
<dbReference type="Proteomes" id="UP000256541">
    <property type="component" value="Unassembled WGS sequence"/>
</dbReference>
<dbReference type="GO" id="GO:0006310">
    <property type="term" value="P:DNA recombination"/>
    <property type="evidence" value="ECO:0007669"/>
    <property type="project" value="InterPro"/>
</dbReference>